<accession>A0A1B3B935</accession>
<evidence type="ECO:0000313" key="3">
    <source>
        <dbReference type="Proteomes" id="UP000094147"/>
    </source>
</evidence>
<dbReference type="Proteomes" id="UP000094147">
    <property type="component" value="Chromosome"/>
</dbReference>
<sequence length="179" mass="20809">MTTATNTPTPQQKQLLEQLRDIHSPTNIDWWPLAPGWWVIIALFILVAALLIAKYFVKKHHYRFSHYAIAELSDLKNSHESRWLAQTQHIMRRLSLCYLPRQSVTQLSQNEWVDLLKATNNNSLSSKSLQAFGDLPFKPAEETEVLDRHQLISEVIDWAAQLPEQSKSWPRESEESQHV</sequence>
<dbReference type="EMBL" id="CP012418">
    <property type="protein sequence ID" value="AOE49317.1"/>
    <property type="molecule type" value="Genomic_DNA"/>
</dbReference>
<dbReference type="AlphaFoldDB" id="A0A1B3B935"/>
<dbReference type="OrthoDB" id="283083at2"/>
<dbReference type="InterPro" id="IPR025489">
    <property type="entry name" value="DUF4381"/>
</dbReference>
<keyword evidence="1" id="KW-0472">Membrane</keyword>
<proteinExistence type="predicted"/>
<reference evidence="3" key="1">
    <citation type="submission" date="2015-08" db="EMBL/GenBank/DDBJ databases">
        <authorList>
            <person name="Kim K.M."/>
        </authorList>
    </citation>
    <scope>NUCLEOTIDE SEQUENCE [LARGE SCALE GENOMIC DNA]</scope>
    <source>
        <strain evidence="3">KCTC 23892</strain>
    </source>
</reference>
<feature type="transmembrane region" description="Helical" evidence="1">
    <location>
        <begin position="37"/>
        <end position="57"/>
    </location>
</feature>
<evidence type="ECO:0000313" key="2">
    <source>
        <dbReference type="EMBL" id="AOE49317.1"/>
    </source>
</evidence>
<gene>
    <name evidence="2" type="ORF">KS2013_593</name>
</gene>
<keyword evidence="1" id="KW-0812">Transmembrane</keyword>
<evidence type="ECO:0000256" key="1">
    <source>
        <dbReference type="SAM" id="Phobius"/>
    </source>
</evidence>
<dbReference type="RefSeq" id="WP_068989517.1">
    <property type="nucleotide sequence ID" value="NZ_CP012418.1"/>
</dbReference>
<dbReference type="KEGG" id="ksd:KS2013_593"/>
<keyword evidence="3" id="KW-1185">Reference proteome</keyword>
<organism evidence="2 3">
    <name type="scientific">Kangiella sediminilitoris</name>
    <dbReference type="NCBI Taxonomy" id="1144748"/>
    <lineage>
        <taxon>Bacteria</taxon>
        <taxon>Pseudomonadati</taxon>
        <taxon>Pseudomonadota</taxon>
        <taxon>Gammaproteobacteria</taxon>
        <taxon>Kangiellales</taxon>
        <taxon>Kangiellaceae</taxon>
        <taxon>Kangiella</taxon>
    </lineage>
</organism>
<dbReference type="Pfam" id="PF14316">
    <property type="entry name" value="DUF4381"/>
    <property type="match status" value="1"/>
</dbReference>
<keyword evidence="1" id="KW-1133">Transmembrane helix</keyword>
<protein>
    <recommendedName>
        <fullName evidence="4">DUF4381 domain-containing protein</fullName>
    </recommendedName>
</protein>
<name>A0A1B3B935_9GAMM</name>
<evidence type="ECO:0008006" key="4">
    <source>
        <dbReference type="Google" id="ProtNLM"/>
    </source>
</evidence>
<dbReference type="STRING" id="1144748.KS2013_593"/>